<sequence>MSDELDKLVQQWASDENSIESEFLAIKLKKSKLESELKSKDLITDALKELKKIHSSINESDVSIRNKEFTSASKSLKLAVINLIMLLQFYN</sequence>
<evidence type="ECO:0000313" key="1">
    <source>
        <dbReference type="EMBL" id="OLY80944.1"/>
    </source>
</evidence>
<dbReference type="EMBL" id="LSSL01002947">
    <property type="protein sequence ID" value="OLY80944.1"/>
    <property type="molecule type" value="Genomic_DNA"/>
</dbReference>
<reference evidence="1 2" key="1">
    <citation type="journal article" date="2016" name="Mol. Biol. Evol.">
        <title>Genome-Wide Survey of Gut Fungi (Harpellales) Reveals the First Horizontally Transferred Ubiquitin Gene from a Mosquito Host.</title>
        <authorList>
            <person name="Wang Y."/>
            <person name="White M.M."/>
            <person name="Kvist S."/>
            <person name="Moncalvo J.M."/>
        </authorList>
    </citation>
    <scope>NUCLEOTIDE SEQUENCE [LARGE SCALE GENOMIC DNA]</scope>
    <source>
        <strain evidence="1 2">ALG-7-W6</strain>
    </source>
</reference>
<comment type="caution">
    <text evidence="1">The sequence shown here is derived from an EMBL/GenBank/DDBJ whole genome shotgun (WGS) entry which is preliminary data.</text>
</comment>
<keyword evidence="2" id="KW-1185">Reference proteome</keyword>
<evidence type="ECO:0000313" key="2">
    <source>
        <dbReference type="Proteomes" id="UP000187455"/>
    </source>
</evidence>
<organism evidence="1 2">
    <name type="scientific">Smittium mucronatum</name>
    <dbReference type="NCBI Taxonomy" id="133383"/>
    <lineage>
        <taxon>Eukaryota</taxon>
        <taxon>Fungi</taxon>
        <taxon>Fungi incertae sedis</taxon>
        <taxon>Zoopagomycota</taxon>
        <taxon>Kickxellomycotina</taxon>
        <taxon>Harpellomycetes</taxon>
        <taxon>Harpellales</taxon>
        <taxon>Legeriomycetaceae</taxon>
        <taxon>Smittium</taxon>
    </lineage>
</organism>
<dbReference type="Proteomes" id="UP000187455">
    <property type="component" value="Unassembled WGS sequence"/>
</dbReference>
<gene>
    <name evidence="1" type="ORF">AYI68_g4956</name>
</gene>
<accession>A0A1R0GVL9</accession>
<dbReference type="AlphaFoldDB" id="A0A1R0GVL9"/>
<protein>
    <submittedName>
        <fullName evidence="1">Uncharacterized protein</fullName>
    </submittedName>
</protein>
<name>A0A1R0GVL9_9FUNG</name>
<proteinExistence type="predicted"/>